<accession>A0A8S5S736</accession>
<organism evidence="1">
    <name type="scientific">Siphoviridae sp. ctBrh2</name>
    <dbReference type="NCBI Taxonomy" id="2827804"/>
    <lineage>
        <taxon>Viruses</taxon>
        <taxon>Duplodnaviria</taxon>
        <taxon>Heunggongvirae</taxon>
        <taxon>Uroviricota</taxon>
        <taxon>Caudoviricetes</taxon>
    </lineage>
</organism>
<protein>
    <submittedName>
        <fullName evidence="1">NUMOD1 domain protein</fullName>
    </submittedName>
</protein>
<sequence length="104" mass="11952">MMANKEDLYRLEKLVNTPGADEDEIRVLRKALWGKSYDQPKQNRYNSTPVRFTFPDGEVKEFSTQREAAEMSGLNKWTLDRACRLQIPLKKGNFAGATVEILSQ</sequence>
<proteinExistence type="predicted"/>
<evidence type="ECO:0000313" key="1">
    <source>
        <dbReference type="EMBL" id="DAF46845.1"/>
    </source>
</evidence>
<reference evidence="1" key="1">
    <citation type="journal article" date="2021" name="Proc. Natl. Acad. Sci. U.S.A.">
        <title>A Catalog of Tens of Thousands of Viruses from Human Metagenomes Reveals Hidden Associations with Chronic Diseases.</title>
        <authorList>
            <person name="Tisza M.J."/>
            <person name="Buck C.B."/>
        </authorList>
    </citation>
    <scope>NUCLEOTIDE SEQUENCE</scope>
    <source>
        <strain evidence="1">CtBrh2</strain>
    </source>
</reference>
<name>A0A8S5S736_9CAUD</name>
<dbReference type="EMBL" id="BK032545">
    <property type="protein sequence ID" value="DAF46845.1"/>
    <property type="molecule type" value="Genomic_DNA"/>
</dbReference>